<protein>
    <submittedName>
        <fullName evidence="1">Uncharacterized protein</fullName>
    </submittedName>
</protein>
<evidence type="ECO:0000313" key="1">
    <source>
        <dbReference type="EMBL" id="MFC4859046.1"/>
    </source>
</evidence>
<dbReference type="RefSeq" id="WP_378061879.1">
    <property type="nucleotide sequence ID" value="NZ_JBHSIS010000025.1"/>
</dbReference>
<sequence length="118" mass="13184">MSEDLTITVSPEELPGPGETVELVRGDFTILVENTKVVEEIDEPAYGEIVFYTPVETVHSSTRRHAAEVRQKNVRTRVASSTLCSRAGTRRVKWRLREPLSNVTCVQCRALLADEGEV</sequence>
<dbReference type="EMBL" id="JBHSIS010000025">
    <property type="protein sequence ID" value="MFC4859046.1"/>
    <property type="molecule type" value="Genomic_DNA"/>
</dbReference>
<comment type="caution">
    <text evidence="1">The sequence shown here is derived from an EMBL/GenBank/DDBJ whole genome shotgun (WGS) entry which is preliminary data.</text>
</comment>
<name>A0ABV9SF64_9PSEU</name>
<reference evidence="2" key="1">
    <citation type="journal article" date="2019" name="Int. J. Syst. Evol. Microbiol.">
        <title>The Global Catalogue of Microorganisms (GCM) 10K type strain sequencing project: providing services to taxonomists for standard genome sequencing and annotation.</title>
        <authorList>
            <consortium name="The Broad Institute Genomics Platform"/>
            <consortium name="The Broad Institute Genome Sequencing Center for Infectious Disease"/>
            <person name="Wu L."/>
            <person name="Ma J."/>
        </authorList>
    </citation>
    <scope>NUCLEOTIDE SEQUENCE [LARGE SCALE GENOMIC DNA]</scope>
    <source>
        <strain evidence="2">ZS-22-S1</strain>
    </source>
</reference>
<keyword evidence="2" id="KW-1185">Reference proteome</keyword>
<gene>
    <name evidence="1" type="ORF">ACFPCV_36590</name>
</gene>
<dbReference type="Proteomes" id="UP001595859">
    <property type="component" value="Unassembled WGS sequence"/>
</dbReference>
<evidence type="ECO:0000313" key="2">
    <source>
        <dbReference type="Proteomes" id="UP001595859"/>
    </source>
</evidence>
<proteinExistence type="predicted"/>
<organism evidence="1 2">
    <name type="scientific">Actinophytocola glycyrrhizae</name>
    <dbReference type="NCBI Taxonomy" id="2044873"/>
    <lineage>
        <taxon>Bacteria</taxon>
        <taxon>Bacillati</taxon>
        <taxon>Actinomycetota</taxon>
        <taxon>Actinomycetes</taxon>
        <taxon>Pseudonocardiales</taxon>
        <taxon>Pseudonocardiaceae</taxon>
    </lineage>
</organism>
<accession>A0ABV9SF64</accession>